<accession>A0A841B3M3</accession>
<protein>
    <submittedName>
        <fullName evidence="2">Uncharacterized protein</fullName>
    </submittedName>
</protein>
<dbReference type="Proteomes" id="UP000580861">
    <property type="component" value="Unassembled WGS sequence"/>
</dbReference>
<evidence type="ECO:0000313" key="2">
    <source>
        <dbReference type="EMBL" id="MBB5853192.1"/>
    </source>
</evidence>
<organism evidence="2 3">
    <name type="scientific">Amycolatopsis umgeniensis</name>
    <dbReference type="NCBI Taxonomy" id="336628"/>
    <lineage>
        <taxon>Bacteria</taxon>
        <taxon>Bacillati</taxon>
        <taxon>Actinomycetota</taxon>
        <taxon>Actinomycetes</taxon>
        <taxon>Pseudonocardiales</taxon>
        <taxon>Pseudonocardiaceae</taxon>
        <taxon>Amycolatopsis</taxon>
    </lineage>
</organism>
<keyword evidence="3" id="KW-1185">Reference proteome</keyword>
<proteinExistence type="predicted"/>
<name>A0A841B3M3_9PSEU</name>
<evidence type="ECO:0000313" key="3">
    <source>
        <dbReference type="Proteomes" id="UP000580861"/>
    </source>
</evidence>
<feature type="region of interest" description="Disordered" evidence="1">
    <location>
        <begin position="1"/>
        <end position="24"/>
    </location>
</feature>
<gene>
    <name evidence="2" type="ORF">HDA45_003279</name>
</gene>
<reference evidence="2 3" key="1">
    <citation type="submission" date="2020-08" db="EMBL/GenBank/DDBJ databases">
        <title>Sequencing the genomes of 1000 actinobacteria strains.</title>
        <authorList>
            <person name="Klenk H.-P."/>
        </authorList>
    </citation>
    <scope>NUCLEOTIDE SEQUENCE [LARGE SCALE GENOMIC DNA]</scope>
    <source>
        <strain evidence="2 3">DSM 45272</strain>
    </source>
</reference>
<sequence length="89" mass="9218">MPRGEGSFQPTGQPTGPGRNCRAGITSCRAPGLDHSSFIDASPPRSVCSSRIAYDLPATRSSVALSTLEPCCIASVSEPPEMGHSNTEA</sequence>
<comment type="caution">
    <text evidence="2">The sequence shown here is derived from an EMBL/GenBank/DDBJ whole genome shotgun (WGS) entry which is preliminary data.</text>
</comment>
<dbReference type="EMBL" id="JACHMX010000001">
    <property type="protein sequence ID" value="MBB5853192.1"/>
    <property type="molecule type" value="Genomic_DNA"/>
</dbReference>
<dbReference type="AlphaFoldDB" id="A0A841B3M3"/>
<evidence type="ECO:0000256" key="1">
    <source>
        <dbReference type="SAM" id="MobiDB-lite"/>
    </source>
</evidence>